<dbReference type="RefSeq" id="WP_177199332.1">
    <property type="nucleotide sequence ID" value="NZ_FOKI01000008.1"/>
</dbReference>
<feature type="transmembrane region" description="Helical" evidence="1">
    <location>
        <begin position="117"/>
        <end position="143"/>
    </location>
</feature>
<proteinExistence type="predicted"/>
<keyword evidence="3" id="KW-1185">Reference proteome</keyword>
<dbReference type="AlphaFoldDB" id="A0A1I0XIU2"/>
<keyword evidence="1" id="KW-0812">Transmembrane</keyword>
<protein>
    <submittedName>
        <fullName evidence="2">Uncharacterized membrane protein</fullName>
    </submittedName>
</protein>
<sequence length="226" mass="25654">MYTRNSSDLKKDSIKKLANNWPMAILVSFLTYSLLGGINFNNGLRKADIKIFSFQFQQNIDYNFGRGITSIVLSILLMIVIGSLYKGASFFFLNIVRGKKGTFGQFLTGFNGWGRAFLANLLIAIFVMFLTILLIIPGIIAIYRYSMTFYILNDYDDISALDAIELSSDMMRGHKFDLFCVQLSLIGWAILSVVTLGVGGIFLSPYYRTIVAEFYEDVKFDYEKNK</sequence>
<dbReference type="InterPro" id="IPR010380">
    <property type="entry name" value="DUF975"/>
</dbReference>
<dbReference type="STRING" id="84698.SAMN04488528_1008141"/>
<evidence type="ECO:0000313" key="2">
    <source>
        <dbReference type="EMBL" id="SFB00607.1"/>
    </source>
</evidence>
<dbReference type="Pfam" id="PF06161">
    <property type="entry name" value="DUF975"/>
    <property type="match status" value="1"/>
</dbReference>
<dbReference type="PANTHER" id="PTHR40076:SF1">
    <property type="entry name" value="MEMBRANE PROTEIN"/>
    <property type="match status" value="1"/>
</dbReference>
<keyword evidence="1" id="KW-1133">Transmembrane helix</keyword>
<feature type="transmembrane region" description="Helical" evidence="1">
    <location>
        <begin position="185"/>
        <end position="207"/>
    </location>
</feature>
<dbReference type="EMBL" id="FOKI01000008">
    <property type="protein sequence ID" value="SFB00607.1"/>
    <property type="molecule type" value="Genomic_DNA"/>
</dbReference>
<accession>A0A1I0XIU2</accession>
<dbReference type="PANTHER" id="PTHR40076">
    <property type="entry name" value="MEMBRANE PROTEIN-RELATED"/>
    <property type="match status" value="1"/>
</dbReference>
<dbReference type="Proteomes" id="UP000198619">
    <property type="component" value="Unassembled WGS sequence"/>
</dbReference>
<name>A0A1I0XIU2_9CLOT</name>
<evidence type="ECO:0000313" key="3">
    <source>
        <dbReference type="Proteomes" id="UP000198619"/>
    </source>
</evidence>
<feature type="transmembrane region" description="Helical" evidence="1">
    <location>
        <begin position="21"/>
        <end position="40"/>
    </location>
</feature>
<feature type="transmembrane region" description="Helical" evidence="1">
    <location>
        <begin position="71"/>
        <end position="96"/>
    </location>
</feature>
<keyword evidence="1" id="KW-0472">Membrane</keyword>
<reference evidence="2 3" key="1">
    <citation type="submission" date="2016-10" db="EMBL/GenBank/DDBJ databases">
        <authorList>
            <person name="de Groot N.N."/>
        </authorList>
    </citation>
    <scope>NUCLEOTIDE SEQUENCE [LARGE SCALE GENOMIC DNA]</scope>
    <source>
        <strain evidence="2 3">DSM 12271</strain>
    </source>
</reference>
<evidence type="ECO:0000256" key="1">
    <source>
        <dbReference type="SAM" id="Phobius"/>
    </source>
</evidence>
<organism evidence="2 3">
    <name type="scientific">Clostridium frigidicarnis</name>
    <dbReference type="NCBI Taxonomy" id="84698"/>
    <lineage>
        <taxon>Bacteria</taxon>
        <taxon>Bacillati</taxon>
        <taxon>Bacillota</taxon>
        <taxon>Clostridia</taxon>
        <taxon>Eubacteriales</taxon>
        <taxon>Clostridiaceae</taxon>
        <taxon>Clostridium</taxon>
    </lineage>
</organism>
<gene>
    <name evidence="2" type="ORF">SAMN04488528_1008141</name>
</gene>